<evidence type="ECO:0000313" key="2">
    <source>
        <dbReference type="EMBL" id="KAH7309631.1"/>
    </source>
</evidence>
<keyword evidence="1" id="KW-0732">Signal</keyword>
<feature type="signal peptide" evidence="1">
    <location>
        <begin position="1"/>
        <end position="21"/>
    </location>
</feature>
<evidence type="ECO:0000313" key="3">
    <source>
        <dbReference type="Proteomes" id="UP000813444"/>
    </source>
</evidence>
<sequence length="359" mass="40319">MKLFNASVLAVLLSFGAPVAAQVVITDRFVVNVNTNNRGGCAYVGLTRLNRMINDCVTLADHGIMALDDYNDDARPEARRIVDAFFKPQSDAHRTEIRSRFSRVRNWILNGGPVDNGENRRQPYLVCYHDWQERREMTHLARDLQGEPVRGRNGRPLQIRQIPRYVTAQRETADELGVRPSEIFPYWSLLYNFYNFDEGYGSPTSGYCSVEDHEGYTELAPAPIITLCPRAFGASSRTDSAWEYRGLHAVDVTPVARSTVENGNLNADAQRIDAIEPGASALFHELFHLVLGTDDGQTTAPNFPDEVYRVSTCLTMGYEDAVCNPENFNNVAQAYDYTRNIPAEGNDRIEFFSGFATRG</sequence>
<dbReference type="GO" id="GO:0008237">
    <property type="term" value="F:metallopeptidase activity"/>
    <property type="evidence" value="ECO:0007669"/>
    <property type="project" value="InterPro"/>
</dbReference>
<dbReference type="Gene3D" id="3.40.390.10">
    <property type="entry name" value="Collagenase (Catalytic Domain)"/>
    <property type="match status" value="1"/>
</dbReference>
<evidence type="ECO:0008006" key="4">
    <source>
        <dbReference type="Google" id="ProtNLM"/>
    </source>
</evidence>
<comment type="caution">
    <text evidence="2">The sequence shown here is derived from an EMBL/GenBank/DDBJ whole genome shotgun (WGS) entry which is preliminary data.</text>
</comment>
<gene>
    <name evidence="2" type="ORF">B0I35DRAFT_412526</name>
</gene>
<name>A0A8K0WMI9_9HYPO</name>
<organism evidence="2 3">
    <name type="scientific">Stachybotrys elegans</name>
    <dbReference type="NCBI Taxonomy" id="80388"/>
    <lineage>
        <taxon>Eukaryota</taxon>
        <taxon>Fungi</taxon>
        <taxon>Dikarya</taxon>
        <taxon>Ascomycota</taxon>
        <taxon>Pezizomycotina</taxon>
        <taxon>Sordariomycetes</taxon>
        <taxon>Hypocreomycetidae</taxon>
        <taxon>Hypocreales</taxon>
        <taxon>Stachybotryaceae</taxon>
        <taxon>Stachybotrys</taxon>
    </lineage>
</organism>
<dbReference type="InterPro" id="IPR024079">
    <property type="entry name" value="MetalloPept_cat_dom_sf"/>
</dbReference>
<protein>
    <recommendedName>
        <fullName evidence="4">Lysine-specific metallo-endopeptidase domain-containing protein</fullName>
    </recommendedName>
</protein>
<dbReference type="EMBL" id="JAGPNK010000013">
    <property type="protein sequence ID" value="KAH7309631.1"/>
    <property type="molecule type" value="Genomic_DNA"/>
</dbReference>
<evidence type="ECO:0000256" key="1">
    <source>
        <dbReference type="SAM" id="SignalP"/>
    </source>
</evidence>
<accession>A0A8K0WMI9</accession>
<feature type="chain" id="PRO_5035449529" description="Lysine-specific metallo-endopeptidase domain-containing protein" evidence="1">
    <location>
        <begin position="22"/>
        <end position="359"/>
    </location>
</feature>
<keyword evidence="3" id="KW-1185">Reference proteome</keyword>
<dbReference type="OrthoDB" id="4259138at2759"/>
<dbReference type="AlphaFoldDB" id="A0A8K0WMI9"/>
<proteinExistence type="predicted"/>
<dbReference type="Proteomes" id="UP000813444">
    <property type="component" value="Unassembled WGS sequence"/>
</dbReference>
<reference evidence="2" key="1">
    <citation type="journal article" date="2021" name="Nat. Commun.">
        <title>Genetic determinants of endophytism in the Arabidopsis root mycobiome.</title>
        <authorList>
            <person name="Mesny F."/>
            <person name="Miyauchi S."/>
            <person name="Thiergart T."/>
            <person name="Pickel B."/>
            <person name="Atanasova L."/>
            <person name="Karlsson M."/>
            <person name="Huettel B."/>
            <person name="Barry K.W."/>
            <person name="Haridas S."/>
            <person name="Chen C."/>
            <person name="Bauer D."/>
            <person name="Andreopoulos W."/>
            <person name="Pangilinan J."/>
            <person name="LaButti K."/>
            <person name="Riley R."/>
            <person name="Lipzen A."/>
            <person name="Clum A."/>
            <person name="Drula E."/>
            <person name="Henrissat B."/>
            <person name="Kohler A."/>
            <person name="Grigoriev I.V."/>
            <person name="Martin F.M."/>
            <person name="Hacquard S."/>
        </authorList>
    </citation>
    <scope>NUCLEOTIDE SEQUENCE</scope>
    <source>
        <strain evidence="2">MPI-CAGE-CH-0235</strain>
    </source>
</reference>